<feature type="transmembrane region" description="Helical" evidence="13">
    <location>
        <begin position="105"/>
        <end position="123"/>
    </location>
</feature>
<keyword evidence="4" id="KW-0521">NADP</keyword>
<evidence type="ECO:0000256" key="12">
    <source>
        <dbReference type="ARBA" id="ARBA00048026"/>
    </source>
</evidence>
<evidence type="ECO:0000256" key="1">
    <source>
        <dbReference type="ARBA" id="ARBA00004141"/>
    </source>
</evidence>
<evidence type="ECO:0000256" key="5">
    <source>
        <dbReference type="ARBA" id="ARBA00022957"/>
    </source>
</evidence>
<evidence type="ECO:0000256" key="6">
    <source>
        <dbReference type="ARBA" id="ARBA00022967"/>
    </source>
</evidence>
<dbReference type="GO" id="GO:0048038">
    <property type="term" value="F:quinone binding"/>
    <property type="evidence" value="ECO:0007669"/>
    <property type="project" value="UniProtKB-KW"/>
</dbReference>
<sequence length="216" mass="25061">MRLNAFNYQSEPYLVTPSFNQKKIRFSKKKFGKNRKEINKQKMSSSWSSGSLNLLSLPTKPARSSLMVKSRITQPSISKSNKARMQCSHCGGESVKQPSLEKSSLAIHFGALLAFIEQPALAVTGENNYEDDLTWTLISSAIVAFWYLLVIPPIILNWLRLRWYKRNLLEMYLQFMCVFLFFPGILLWAPFLNFRRLPRDPDMKYPWSTPQDTPRT</sequence>
<reference evidence="14" key="2">
    <citation type="submission" date="2023-06" db="EMBL/GenBank/DDBJ databases">
        <authorList>
            <person name="Ma L."/>
            <person name="Liu K.-W."/>
            <person name="Li Z."/>
            <person name="Hsiao Y.-Y."/>
            <person name="Qi Y."/>
            <person name="Fu T."/>
            <person name="Tang G."/>
            <person name="Zhang D."/>
            <person name="Sun W.-H."/>
            <person name="Liu D.-K."/>
            <person name="Li Y."/>
            <person name="Chen G.-Z."/>
            <person name="Liu X.-D."/>
            <person name="Liao X.-Y."/>
            <person name="Jiang Y.-T."/>
            <person name="Yu X."/>
            <person name="Hao Y."/>
            <person name="Huang J."/>
            <person name="Zhao X.-W."/>
            <person name="Ke S."/>
            <person name="Chen Y.-Y."/>
            <person name="Wu W.-L."/>
            <person name="Hsu J.-L."/>
            <person name="Lin Y.-F."/>
            <person name="Huang M.-D."/>
            <person name="Li C.-Y."/>
            <person name="Huang L."/>
            <person name="Wang Z.-W."/>
            <person name="Zhao X."/>
            <person name="Zhong W.-Y."/>
            <person name="Peng D.-H."/>
            <person name="Ahmad S."/>
            <person name="Lan S."/>
            <person name="Zhang J.-S."/>
            <person name="Tsai W.-C."/>
            <person name="Van De Peer Y."/>
            <person name="Liu Z.-J."/>
        </authorList>
    </citation>
    <scope>NUCLEOTIDE SEQUENCE</scope>
    <source>
        <strain evidence="14">CP</strain>
        <tissue evidence="14">Leaves</tissue>
    </source>
</reference>
<evidence type="ECO:0000256" key="8">
    <source>
        <dbReference type="ARBA" id="ARBA00023027"/>
    </source>
</evidence>
<dbReference type="EMBL" id="JAUJYO010000006">
    <property type="protein sequence ID" value="KAK1314426.1"/>
    <property type="molecule type" value="Genomic_DNA"/>
</dbReference>
<comment type="catalytic activity">
    <reaction evidence="12">
        <text>a plastoquinone + NADH + (n+1) H(+)(in) = a plastoquinol + NAD(+) + n H(+)(out)</text>
        <dbReference type="Rhea" id="RHEA:42608"/>
        <dbReference type="Rhea" id="RHEA-COMP:9561"/>
        <dbReference type="Rhea" id="RHEA-COMP:9562"/>
        <dbReference type="ChEBI" id="CHEBI:15378"/>
        <dbReference type="ChEBI" id="CHEBI:17757"/>
        <dbReference type="ChEBI" id="CHEBI:57540"/>
        <dbReference type="ChEBI" id="CHEBI:57945"/>
        <dbReference type="ChEBI" id="CHEBI:62192"/>
    </reaction>
</comment>
<dbReference type="Proteomes" id="UP001180020">
    <property type="component" value="Unassembled WGS sequence"/>
</dbReference>
<keyword evidence="8" id="KW-0520">NAD</keyword>
<dbReference type="GO" id="GO:0016020">
    <property type="term" value="C:membrane"/>
    <property type="evidence" value="ECO:0007669"/>
    <property type="project" value="UniProtKB-SubCell"/>
</dbReference>
<accession>A0AAV9ELV7</accession>
<name>A0AAV9ELV7_ACOCL</name>
<evidence type="ECO:0000256" key="9">
    <source>
        <dbReference type="ARBA" id="ARBA00023078"/>
    </source>
</evidence>
<organism evidence="14 15">
    <name type="scientific">Acorus calamus</name>
    <name type="common">Sweet flag</name>
    <dbReference type="NCBI Taxonomy" id="4465"/>
    <lineage>
        <taxon>Eukaryota</taxon>
        <taxon>Viridiplantae</taxon>
        <taxon>Streptophyta</taxon>
        <taxon>Embryophyta</taxon>
        <taxon>Tracheophyta</taxon>
        <taxon>Spermatophyta</taxon>
        <taxon>Magnoliopsida</taxon>
        <taxon>Liliopsida</taxon>
        <taxon>Acoraceae</taxon>
        <taxon>Acorus</taxon>
    </lineage>
</organism>
<keyword evidence="9" id="KW-0793">Thylakoid</keyword>
<evidence type="ECO:0000256" key="10">
    <source>
        <dbReference type="ARBA" id="ARBA00023136"/>
    </source>
</evidence>
<keyword evidence="2 13" id="KW-0812">Transmembrane</keyword>
<evidence type="ECO:0000256" key="13">
    <source>
        <dbReference type="SAM" id="Phobius"/>
    </source>
</evidence>
<comment type="catalytic activity">
    <reaction evidence="11">
        <text>a plastoquinone + NADPH + (n+1) H(+)(in) = a plastoquinol + NADP(+) + n H(+)(out)</text>
        <dbReference type="Rhea" id="RHEA:42612"/>
        <dbReference type="Rhea" id="RHEA-COMP:9561"/>
        <dbReference type="Rhea" id="RHEA-COMP:9562"/>
        <dbReference type="ChEBI" id="CHEBI:15378"/>
        <dbReference type="ChEBI" id="CHEBI:17757"/>
        <dbReference type="ChEBI" id="CHEBI:57783"/>
        <dbReference type="ChEBI" id="CHEBI:58349"/>
        <dbReference type="ChEBI" id="CHEBI:62192"/>
    </reaction>
</comment>
<evidence type="ECO:0000313" key="14">
    <source>
        <dbReference type="EMBL" id="KAK1314426.1"/>
    </source>
</evidence>
<reference evidence="14" key="1">
    <citation type="journal article" date="2023" name="Nat. Commun.">
        <title>Diploid and tetraploid genomes of Acorus and the evolution of monocots.</title>
        <authorList>
            <person name="Ma L."/>
            <person name="Liu K.W."/>
            <person name="Li Z."/>
            <person name="Hsiao Y.Y."/>
            <person name="Qi Y."/>
            <person name="Fu T."/>
            <person name="Tang G.D."/>
            <person name="Zhang D."/>
            <person name="Sun W.H."/>
            <person name="Liu D.K."/>
            <person name="Li Y."/>
            <person name="Chen G.Z."/>
            <person name="Liu X.D."/>
            <person name="Liao X.Y."/>
            <person name="Jiang Y.T."/>
            <person name="Yu X."/>
            <person name="Hao Y."/>
            <person name="Huang J."/>
            <person name="Zhao X.W."/>
            <person name="Ke S."/>
            <person name="Chen Y.Y."/>
            <person name="Wu W.L."/>
            <person name="Hsu J.L."/>
            <person name="Lin Y.F."/>
            <person name="Huang M.D."/>
            <person name="Li C.Y."/>
            <person name="Huang L."/>
            <person name="Wang Z.W."/>
            <person name="Zhao X."/>
            <person name="Zhong W.Y."/>
            <person name="Peng D.H."/>
            <person name="Ahmad S."/>
            <person name="Lan S."/>
            <person name="Zhang J.S."/>
            <person name="Tsai W.C."/>
            <person name="Van de Peer Y."/>
            <person name="Liu Z.J."/>
        </authorList>
    </citation>
    <scope>NUCLEOTIDE SEQUENCE</scope>
    <source>
        <strain evidence="14">CP</strain>
    </source>
</reference>
<dbReference type="AlphaFoldDB" id="A0AAV9ELV7"/>
<feature type="transmembrane region" description="Helical" evidence="13">
    <location>
        <begin position="171"/>
        <end position="191"/>
    </location>
</feature>
<dbReference type="PANTHER" id="PTHR36727:SF2">
    <property type="entry name" value="NAD(P)H-QUINONE OXIDOREDUCTASE SUBUNIT L, CHLOROPLASTIC"/>
    <property type="match status" value="1"/>
</dbReference>
<evidence type="ECO:0000256" key="11">
    <source>
        <dbReference type="ARBA" id="ARBA00047726"/>
    </source>
</evidence>
<keyword evidence="6" id="KW-1278">Translocase</keyword>
<dbReference type="InterPro" id="IPR019654">
    <property type="entry name" value="NADH-quinone_OxRdatse_su_L"/>
</dbReference>
<proteinExistence type="predicted"/>
<evidence type="ECO:0008006" key="16">
    <source>
        <dbReference type="Google" id="ProtNLM"/>
    </source>
</evidence>
<comment type="subcellular location">
    <subcellularLocation>
        <location evidence="1">Membrane</location>
        <topology evidence="1">Multi-pass membrane protein</topology>
    </subcellularLocation>
</comment>
<keyword evidence="5" id="KW-0618">Plastoquinone</keyword>
<feature type="transmembrane region" description="Helical" evidence="13">
    <location>
        <begin position="135"/>
        <end position="159"/>
    </location>
</feature>
<dbReference type="PANTHER" id="PTHR36727">
    <property type="entry name" value="NAD(P)H-QUINONE OXIDOREDUCTASE SUBUNIT L, CHLOROPLASTIC"/>
    <property type="match status" value="1"/>
</dbReference>
<keyword evidence="7 13" id="KW-1133">Transmembrane helix</keyword>
<evidence type="ECO:0000256" key="2">
    <source>
        <dbReference type="ARBA" id="ARBA00022692"/>
    </source>
</evidence>
<comment type="caution">
    <text evidence="14">The sequence shown here is derived from an EMBL/GenBank/DDBJ whole genome shotgun (WGS) entry which is preliminary data.</text>
</comment>
<keyword evidence="15" id="KW-1185">Reference proteome</keyword>
<evidence type="ECO:0000313" key="15">
    <source>
        <dbReference type="Proteomes" id="UP001180020"/>
    </source>
</evidence>
<dbReference type="GO" id="GO:0016655">
    <property type="term" value="F:oxidoreductase activity, acting on NAD(P)H, quinone or similar compound as acceptor"/>
    <property type="evidence" value="ECO:0007669"/>
    <property type="project" value="InterPro"/>
</dbReference>
<evidence type="ECO:0000256" key="7">
    <source>
        <dbReference type="ARBA" id="ARBA00022989"/>
    </source>
</evidence>
<dbReference type="Pfam" id="PF10716">
    <property type="entry name" value="NdhL"/>
    <property type="match status" value="1"/>
</dbReference>
<evidence type="ECO:0000256" key="3">
    <source>
        <dbReference type="ARBA" id="ARBA00022719"/>
    </source>
</evidence>
<protein>
    <recommendedName>
        <fullName evidence="16">NADH dehydrogenase-like complex L</fullName>
    </recommendedName>
</protein>
<keyword evidence="10 13" id="KW-0472">Membrane</keyword>
<gene>
    <name evidence="14" type="ORF">QJS10_CPA06g01635</name>
</gene>
<keyword evidence="3" id="KW-0874">Quinone</keyword>
<evidence type="ECO:0000256" key="4">
    <source>
        <dbReference type="ARBA" id="ARBA00022857"/>
    </source>
</evidence>